<dbReference type="SUPFAM" id="SSF46689">
    <property type="entry name" value="Homeodomain-like"/>
    <property type="match status" value="1"/>
</dbReference>
<gene>
    <name evidence="1" type="ORF">GP644_01855</name>
</gene>
<dbReference type="EMBL" id="WSFO01000001">
    <property type="protein sequence ID" value="KAE9632545.1"/>
    <property type="molecule type" value="Genomic_DNA"/>
</dbReference>
<accession>A0A6A4RKQ3</accession>
<proteinExistence type="predicted"/>
<protein>
    <submittedName>
        <fullName evidence="1">TetR family transcriptional regulator</fullName>
    </submittedName>
</protein>
<evidence type="ECO:0000313" key="2">
    <source>
        <dbReference type="Proteomes" id="UP000441586"/>
    </source>
</evidence>
<dbReference type="Proteomes" id="UP000441586">
    <property type="component" value="Unassembled WGS sequence"/>
</dbReference>
<dbReference type="Gene3D" id="1.10.357.10">
    <property type="entry name" value="Tetracycline Repressor, domain 2"/>
    <property type="match status" value="1"/>
</dbReference>
<dbReference type="InterPro" id="IPR009057">
    <property type="entry name" value="Homeodomain-like_sf"/>
</dbReference>
<organism evidence="1 2">
    <name type="scientific">Parasedimentitalea maritima</name>
    <dbReference type="NCBI Taxonomy" id="2578117"/>
    <lineage>
        <taxon>Bacteria</taxon>
        <taxon>Pseudomonadati</taxon>
        <taxon>Pseudomonadota</taxon>
        <taxon>Alphaproteobacteria</taxon>
        <taxon>Rhodobacterales</taxon>
        <taxon>Paracoccaceae</taxon>
        <taxon>Parasedimentitalea</taxon>
    </lineage>
</organism>
<reference evidence="1 2" key="1">
    <citation type="submission" date="2019-12" db="EMBL/GenBank/DDBJ databases">
        <authorList>
            <person name="Zhang Y.-J."/>
        </authorList>
    </citation>
    <scope>NUCLEOTIDE SEQUENCE [LARGE SCALE GENOMIC DNA]</scope>
    <source>
        <strain evidence="1 2">H18S-6</strain>
    </source>
</reference>
<name>A0A6A4RKQ3_9RHOB</name>
<sequence length="188" mass="20574">MGRKSTFSDQKVFSAVSNQVGSGVGFRIQDLAVETGISIGSLYHRYQSREGVLAAAWLDALRSFHTEFLAALDTPGRAAGELAAMATPRFSRQHRDKAIILCLGRRKTMLAENAPQELLAATEEENANMKRGLETFAARESLSHQACMHGIIGFPLAAVKLYLPHAEVPMSVDHYVKAAYRSAIELNL</sequence>
<comment type="caution">
    <text evidence="1">The sequence shown here is derived from an EMBL/GenBank/DDBJ whole genome shotgun (WGS) entry which is preliminary data.</text>
</comment>
<dbReference type="AlphaFoldDB" id="A0A6A4RKQ3"/>
<evidence type="ECO:0000313" key="1">
    <source>
        <dbReference type="EMBL" id="KAE9632545.1"/>
    </source>
</evidence>